<name>A0A0S8FQZ7_UNCW3</name>
<evidence type="ECO:0000256" key="2">
    <source>
        <dbReference type="SAM" id="MobiDB-lite"/>
    </source>
</evidence>
<evidence type="ECO:0000256" key="1">
    <source>
        <dbReference type="SAM" id="Coils"/>
    </source>
</evidence>
<feature type="transmembrane region" description="Helical" evidence="3">
    <location>
        <begin position="20"/>
        <end position="43"/>
    </location>
</feature>
<protein>
    <recommendedName>
        <fullName evidence="6">DUF4175 domain-containing protein</fullName>
    </recommendedName>
</protein>
<feature type="coiled-coil region" evidence="1">
    <location>
        <begin position="580"/>
        <end position="690"/>
    </location>
</feature>
<dbReference type="AlphaFoldDB" id="A0A0S8FQZ7"/>
<gene>
    <name evidence="4" type="ORF">AMJ83_08240</name>
</gene>
<comment type="caution">
    <text evidence="4">The sequence shown here is derived from an EMBL/GenBank/DDBJ whole genome shotgun (WGS) entry which is preliminary data.</text>
</comment>
<feature type="transmembrane region" description="Helical" evidence="3">
    <location>
        <begin position="49"/>
        <end position="67"/>
    </location>
</feature>
<evidence type="ECO:0000313" key="5">
    <source>
        <dbReference type="Proteomes" id="UP000051373"/>
    </source>
</evidence>
<evidence type="ECO:0008006" key="6">
    <source>
        <dbReference type="Google" id="ProtNLM"/>
    </source>
</evidence>
<feature type="coiled-coil region" evidence="1">
    <location>
        <begin position="877"/>
        <end position="937"/>
    </location>
</feature>
<organism evidence="4 5">
    <name type="scientific">candidate division WOR_3 bacterium SM23_42</name>
    <dbReference type="NCBI Taxonomy" id="1703779"/>
    <lineage>
        <taxon>Bacteria</taxon>
        <taxon>Bacteria division WOR-3</taxon>
    </lineage>
</organism>
<feature type="region of interest" description="Disordered" evidence="2">
    <location>
        <begin position="955"/>
        <end position="978"/>
    </location>
</feature>
<dbReference type="Proteomes" id="UP000051373">
    <property type="component" value="Unassembled WGS sequence"/>
</dbReference>
<evidence type="ECO:0000256" key="3">
    <source>
        <dbReference type="SAM" id="Phobius"/>
    </source>
</evidence>
<dbReference type="STRING" id="1703779.AMJ83_08240"/>
<accession>A0A0S8FQZ7</accession>
<sequence length="1017" mass="116920">MPNIEIIRCKTKQYTIHQNLSDFFAILIFTCATIIISIAVALFLLKSPWYGLLGIIPLLFFRPRDLIYRARELEEKIGLKGEIVNSLQLSRIPKDSKENYSQELIQAFIDEAATRIEKIDTRRFVDRGSLALAARFVLIAVAFALIQPAVFPERFWYSLNHRIEYNVSPGSVDYPKDTQADVALQIWGVYLPKIVNLRLSAGEETTRQTVSVQDNIARSTVTVSEPLIYHFEVFEHKTRKYELYPVEPLYIENLFFHLRYPAHTKLAEETRTGRQLVVPEKTVVYVQGRASELLQAANLDFGDTLALTHEGREFHGEFVVTASGTATLHLRARGELHEGIRIYAIPDLAPLVDIFYPGTNVNLPYDMKLDVGIRCSDDYGLSAGTFHFAFEIDTTKLVALKRGAFEDTVYILWDLSDLGMLPGDEVSYYVTIRDNSGQVTKSNTYYVYFPTMEQMYEAINEQEAMLEIDIEDMHTEHGEHIKEVARIQEKLMKERELSWADQEKLSEAIKEEEVILEQINQWQTELEETIEKLNEGIILDQKSIDRLNEISQILEELAPEELREALENLRVAMEQRPGDMQKALEQMRQHQEELAKALERSLEILKRYEQEEKLRQIAERAKELAEQQVQIEELTEAEDGLAAENQQEVDQGMEELIDKLNELAASEGLEEEIREALRQMANEMQNLKSGSGKDKKTGLQNLAMNLEQLYEKLTQGRFANLRKNLLESLKQIIETSEAQEKLINDGLKIDPDLQGKLIQATETIAESLFAQQTKSLFVSPEFGKGLARATLRMEQAQKYHDNAKVGKLRATEAMRELNLVARDILFILARMKQDGSSTGINSFMQQLGDITNSQMSLNQALMGILPIPMQGLSQGQKKQLQRLAARQRALREALESLRNEAAAGRYQDVLGDVIREMQEMEEDLFQYKVSRELIERQKKVISRLLDSQRSIRKEDFAKKRKSKPGQDVRERASPAPLAQELGEDELRELLQQELRKPYPEEYEIYIREYFRALLEEQ</sequence>
<keyword evidence="1" id="KW-0175">Coiled coil</keyword>
<keyword evidence="3" id="KW-1133">Transmembrane helix</keyword>
<reference evidence="4 5" key="1">
    <citation type="journal article" date="2015" name="Microbiome">
        <title>Genomic resolution of linkages in carbon, nitrogen, and sulfur cycling among widespread estuary sediment bacteria.</title>
        <authorList>
            <person name="Baker B.J."/>
            <person name="Lazar C.S."/>
            <person name="Teske A.P."/>
            <person name="Dick G.J."/>
        </authorList>
    </citation>
    <scope>NUCLEOTIDE SEQUENCE [LARGE SCALE GENOMIC DNA]</scope>
    <source>
        <strain evidence="4">SM23_42</strain>
    </source>
</reference>
<proteinExistence type="predicted"/>
<dbReference type="EMBL" id="LJUJ01000018">
    <property type="protein sequence ID" value="KPK63141.1"/>
    <property type="molecule type" value="Genomic_DNA"/>
</dbReference>
<keyword evidence="3" id="KW-0472">Membrane</keyword>
<keyword evidence="3" id="KW-0812">Transmembrane</keyword>
<feature type="transmembrane region" description="Helical" evidence="3">
    <location>
        <begin position="132"/>
        <end position="151"/>
    </location>
</feature>
<evidence type="ECO:0000313" key="4">
    <source>
        <dbReference type="EMBL" id="KPK63141.1"/>
    </source>
</evidence>